<dbReference type="InterPro" id="IPR003140">
    <property type="entry name" value="PLipase/COase/thioEstase"/>
</dbReference>
<feature type="domain" description="Phospholipase/carboxylesterase/thioesterase" evidence="3">
    <location>
        <begin position="15"/>
        <end position="212"/>
    </location>
</feature>
<gene>
    <name evidence="4" type="ORF">ML536_21830</name>
</gene>
<proteinExistence type="inferred from homology"/>
<dbReference type="Proteomes" id="UP001156140">
    <property type="component" value="Unassembled WGS sequence"/>
</dbReference>
<dbReference type="InterPro" id="IPR029058">
    <property type="entry name" value="AB_hydrolase_fold"/>
</dbReference>
<evidence type="ECO:0000313" key="4">
    <source>
        <dbReference type="EMBL" id="MCI0129484.1"/>
    </source>
</evidence>
<keyword evidence="2" id="KW-0378">Hydrolase</keyword>
<dbReference type="PANTHER" id="PTHR10655:SF17">
    <property type="entry name" value="LYSOPHOSPHOLIPASE-LIKE PROTEIN 1"/>
    <property type="match status" value="1"/>
</dbReference>
<evidence type="ECO:0000313" key="5">
    <source>
        <dbReference type="Proteomes" id="UP001156140"/>
    </source>
</evidence>
<protein>
    <submittedName>
        <fullName evidence="4">Prolyl oligopeptidase family serine peptidase</fullName>
    </submittedName>
</protein>
<comment type="caution">
    <text evidence="4">The sequence shown here is derived from an EMBL/GenBank/DDBJ whole genome shotgun (WGS) entry which is preliminary data.</text>
</comment>
<reference evidence="4" key="1">
    <citation type="submission" date="2022-03" db="EMBL/GenBank/DDBJ databases">
        <title>The complete genome sequence of a Methyloterrigena soli.</title>
        <authorList>
            <person name="Zi Z."/>
        </authorList>
    </citation>
    <scope>NUCLEOTIDE SEQUENCE</scope>
    <source>
        <strain evidence="4">M48</strain>
    </source>
</reference>
<evidence type="ECO:0000256" key="2">
    <source>
        <dbReference type="ARBA" id="ARBA00022801"/>
    </source>
</evidence>
<comment type="similarity">
    <text evidence="1">Belongs to the AB hydrolase superfamily. AB hydrolase 2 family.</text>
</comment>
<accession>A0AA41QRI6</accession>
<dbReference type="PANTHER" id="PTHR10655">
    <property type="entry name" value="LYSOPHOSPHOLIPASE-RELATED"/>
    <property type="match status" value="1"/>
</dbReference>
<evidence type="ECO:0000259" key="3">
    <source>
        <dbReference type="Pfam" id="PF02230"/>
    </source>
</evidence>
<dbReference type="RefSeq" id="WP_281737350.1">
    <property type="nucleotide sequence ID" value="NZ_JAKETQ010000005.1"/>
</dbReference>
<dbReference type="SUPFAM" id="SSF53474">
    <property type="entry name" value="alpha/beta-Hydrolases"/>
    <property type="match status" value="1"/>
</dbReference>
<name>A0AA41QRI6_9HYPH</name>
<evidence type="ECO:0000256" key="1">
    <source>
        <dbReference type="ARBA" id="ARBA00006499"/>
    </source>
</evidence>
<dbReference type="EMBL" id="JALAZD010000005">
    <property type="protein sequence ID" value="MCI0129484.1"/>
    <property type="molecule type" value="Genomic_DNA"/>
</dbReference>
<organism evidence="4 5">
    <name type="scientific">Paradevosia shaoguanensis</name>
    <dbReference type="NCBI Taxonomy" id="1335043"/>
    <lineage>
        <taxon>Bacteria</taxon>
        <taxon>Pseudomonadati</taxon>
        <taxon>Pseudomonadota</taxon>
        <taxon>Alphaproteobacteria</taxon>
        <taxon>Hyphomicrobiales</taxon>
        <taxon>Devosiaceae</taxon>
        <taxon>Paradevosia</taxon>
    </lineage>
</organism>
<dbReference type="Pfam" id="PF02230">
    <property type="entry name" value="Abhydrolase_2"/>
    <property type="match status" value="1"/>
</dbReference>
<dbReference type="GO" id="GO:0016787">
    <property type="term" value="F:hydrolase activity"/>
    <property type="evidence" value="ECO:0007669"/>
    <property type="project" value="UniProtKB-KW"/>
</dbReference>
<dbReference type="Gene3D" id="3.40.50.1820">
    <property type="entry name" value="alpha/beta hydrolase"/>
    <property type="match status" value="1"/>
</dbReference>
<sequence length="218" mass="22870">MTTLSGPMLAPFSGGKPRQIVVLLHGYGSDGSDLIALASHWQRLLPDALFVSPNGPEVARGNPAGYQWFALDLDRVESRAAGLPMARPVVVEFLKALWEQTGLSARDTLLVGFSQGAMMALHVGTSLDEPLMGVIAFSGAFVPPEGFYDGSKARPPVCLVHGDMDSVVDPALSAEAAEALREAGFEVSYHVDHGVGHGISPDGLAFASAFIEGVTATL</sequence>
<dbReference type="AlphaFoldDB" id="A0AA41QRI6"/>
<keyword evidence="5" id="KW-1185">Reference proteome</keyword>
<dbReference type="InterPro" id="IPR050565">
    <property type="entry name" value="LYPA1-2/EST-like"/>
</dbReference>